<dbReference type="InterPro" id="IPR036704">
    <property type="entry name" value="RraA/RraA-like_sf"/>
</dbReference>
<evidence type="ECO:0000313" key="6">
    <source>
        <dbReference type="EMBL" id="NFV80653.1"/>
    </source>
</evidence>
<keyword evidence="5" id="KW-0479">Metal-binding</keyword>
<proteinExistence type="predicted"/>
<dbReference type="AlphaFoldDB" id="A0A7C9UZM4"/>
<evidence type="ECO:0000256" key="1">
    <source>
        <dbReference type="ARBA" id="ARBA00001968"/>
    </source>
</evidence>
<name>A0A7C9UZM4_9PROT</name>
<protein>
    <recommendedName>
        <fullName evidence="2">Putative 4-hydroxy-4-methyl-2-oxoglutarate aldolase</fullName>
    </recommendedName>
    <alternativeName>
        <fullName evidence="3">Regulator of ribonuclease activity homolog</fullName>
    </alternativeName>
    <alternativeName>
        <fullName evidence="4">RraA-like protein</fullName>
    </alternativeName>
</protein>
<sequence>MGIRFCEAPFRRLTEAELAPWRRVPAAVASDCQNRNMAMSGRIQALKPGWRICGQARTVAATPGDNACVHWLCSTAQPGEVVVVAACGLVEVSMLGEMVTRQSLLRGLGGIVVDGAVRDTAAILDLDFPVFAAGRAPRGPHKEFGGYIDLPAAVGGVAVRPGDLILGDEDGVAVVPLEKIEVVLELAHRHLEKEERWVKALEDGRTLVEIFGVAPPEIAEC</sequence>
<feature type="binding site" evidence="5">
    <location>
        <begin position="96"/>
        <end position="99"/>
    </location>
    <ligand>
        <name>substrate</name>
    </ligand>
</feature>
<evidence type="ECO:0000256" key="5">
    <source>
        <dbReference type="PIRSR" id="PIRSR605493-1"/>
    </source>
</evidence>
<organism evidence="6 7">
    <name type="scientific">Magnetospirillum aberrantis SpK</name>
    <dbReference type="NCBI Taxonomy" id="908842"/>
    <lineage>
        <taxon>Bacteria</taxon>
        <taxon>Pseudomonadati</taxon>
        <taxon>Pseudomonadota</taxon>
        <taxon>Alphaproteobacteria</taxon>
        <taxon>Rhodospirillales</taxon>
        <taxon>Rhodospirillaceae</taxon>
        <taxon>Magnetospirillum</taxon>
    </lineage>
</organism>
<keyword evidence="5" id="KW-0460">Magnesium</keyword>
<dbReference type="RefSeq" id="WP_163679303.1">
    <property type="nucleotide sequence ID" value="NZ_JAAIYP010000038.1"/>
</dbReference>
<evidence type="ECO:0000256" key="2">
    <source>
        <dbReference type="ARBA" id="ARBA00016549"/>
    </source>
</evidence>
<dbReference type="GO" id="GO:0046872">
    <property type="term" value="F:metal ion binding"/>
    <property type="evidence" value="ECO:0007669"/>
    <property type="project" value="UniProtKB-KW"/>
</dbReference>
<dbReference type="Proteomes" id="UP000480684">
    <property type="component" value="Unassembled WGS sequence"/>
</dbReference>
<evidence type="ECO:0000313" key="7">
    <source>
        <dbReference type="Proteomes" id="UP000480684"/>
    </source>
</evidence>
<comment type="caution">
    <text evidence="6">The sequence shown here is derived from an EMBL/GenBank/DDBJ whole genome shotgun (WGS) entry which is preliminary data.</text>
</comment>
<feature type="binding site" evidence="5">
    <location>
        <position position="119"/>
    </location>
    <ligand>
        <name>Mg(2+)</name>
        <dbReference type="ChEBI" id="CHEBI:18420"/>
    </ligand>
</feature>
<dbReference type="InterPro" id="IPR005493">
    <property type="entry name" value="RraA/RraA-like"/>
</dbReference>
<dbReference type="SUPFAM" id="SSF89562">
    <property type="entry name" value="RraA-like"/>
    <property type="match status" value="1"/>
</dbReference>
<dbReference type="PANTHER" id="PTHR33254:SF4">
    <property type="entry name" value="4-HYDROXY-4-METHYL-2-OXOGLUTARATE ALDOLASE 3-RELATED"/>
    <property type="match status" value="1"/>
</dbReference>
<dbReference type="PANTHER" id="PTHR33254">
    <property type="entry name" value="4-HYDROXY-4-METHYL-2-OXOGLUTARATE ALDOLASE 3-RELATED"/>
    <property type="match status" value="1"/>
</dbReference>
<gene>
    <name evidence="6" type="ORF">G4223_11095</name>
</gene>
<dbReference type="CDD" id="cd16841">
    <property type="entry name" value="RraA_family"/>
    <property type="match status" value="1"/>
</dbReference>
<keyword evidence="7" id="KW-1185">Reference proteome</keyword>
<evidence type="ECO:0000256" key="4">
    <source>
        <dbReference type="ARBA" id="ARBA00030169"/>
    </source>
</evidence>
<evidence type="ECO:0000256" key="3">
    <source>
        <dbReference type="ARBA" id="ARBA00029596"/>
    </source>
</evidence>
<feature type="binding site" evidence="5">
    <location>
        <position position="118"/>
    </location>
    <ligand>
        <name>substrate</name>
    </ligand>
</feature>
<accession>A0A7C9UZM4</accession>
<comment type="cofactor">
    <cofactor evidence="1">
        <name>a divalent metal cation</name>
        <dbReference type="ChEBI" id="CHEBI:60240"/>
    </cofactor>
</comment>
<dbReference type="Gene3D" id="3.50.30.40">
    <property type="entry name" value="Ribonuclease E inhibitor RraA/RraA-like"/>
    <property type="match status" value="1"/>
</dbReference>
<reference evidence="6 7" key="1">
    <citation type="submission" date="2020-02" db="EMBL/GenBank/DDBJ databases">
        <authorList>
            <person name="Dziuba M."/>
            <person name="Kuznetsov B."/>
            <person name="Mardanov A."/>
            <person name="Ravin N."/>
            <person name="Grouzdev D."/>
        </authorList>
    </citation>
    <scope>NUCLEOTIDE SEQUENCE [LARGE SCALE GENOMIC DNA]</scope>
    <source>
        <strain evidence="6 7">SpK</strain>
    </source>
</reference>
<dbReference type="EMBL" id="JAAIYP010000038">
    <property type="protein sequence ID" value="NFV80653.1"/>
    <property type="molecule type" value="Genomic_DNA"/>
</dbReference>
<dbReference type="Pfam" id="PF03737">
    <property type="entry name" value="RraA-like"/>
    <property type="match status" value="1"/>
</dbReference>
<comment type="cofactor">
    <cofactor evidence="5">
        <name>Mg(2+)</name>
        <dbReference type="ChEBI" id="CHEBI:18420"/>
    </cofactor>
</comment>